<dbReference type="GO" id="GO:0050650">
    <property type="term" value="P:chondroitin sulfate proteoglycan biosynthetic process"/>
    <property type="evidence" value="ECO:0007669"/>
    <property type="project" value="InterPro"/>
</dbReference>
<dbReference type="PANTHER" id="PTHR22900">
    <property type="entry name" value="PROTEIN CBG14245-RELATED"/>
    <property type="match status" value="1"/>
</dbReference>
<dbReference type="GO" id="GO:0047756">
    <property type="term" value="F:chondroitin 4-sulfotransferase activity"/>
    <property type="evidence" value="ECO:0007669"/>
    <property type="project" value="InterPro"/>
</dbReference>
<protein>
    <recommendedName>
        <fullName evidence="3">Sulfotransferase</fullName>
    </recommendedName>
</protein>
<dbReference type="Pfam" id="PF03567">
    <property type="entry name" value="Sulfotransfer_2"/>
    <property type="match status" value="1"/>
</dbReference>
<keyword evidence="2" id="KW-1185">Reference proteome</keyword>
<dbReference type="InterPro" id="IPR007669">
    <property type="entry name" value="Chst-1-like"/>
</dbReference>
<gene>
    <name evidence="1" type="ORF">CYNAS_LOCUS22232</name>
</gene>
<evidence type="ECO:0000313" key="2">
    <source>
        <dbReference type="Proteomes" id="UP001176961"/>
    </source>
</evidence>
<dbReference type="PANTHER" id="PTHR22900:SF5">
    <property type="entry name" value="PROTEIN CBG14245"/>
    <property type="match status" value="1"/>
</dbReference>
<organism evidence="1 2">
    <name type="scientific">Cylicocyclus nassatus</name>
    <name type="common">Nematode worm</name>
    <dbReference type="NCBI Taxonomy" id="53992"/>
    <lineage>
        <taxon>Eukaryota</taxon>
        <taxon>Metazoa</taxon>
        <taxon>Ecdysozoa</taxon>
        <taxon>Nematoda</taxon>
        <taxon>Chromadorea</taxon>
        <taxon>Rhabditida</taxon>
        <taxon>Rhabditina</taxon>
        <taxon>Rhabditomorpha</taxon>
        <taxon>Strongyloidea</taxon>
        <taxon>Strongylidae</taxon>
        <taxon>Cylicocyclus</taxon>
    </lineage>
</organism>
<dbReference type="InterPro" id="IPR005331">
    <property type="entry name" value="Sulfotransferase"/>
</dbReference>
<dbReference type="EMBL" id="CATQJL010000326">
    <property type="protein sequence ID" value="CAJ0610249.1"/>
    <property type="molecule type" value="Genomic_DNA"/>
</dbReference>
<comment type="caution">
    <text evidence="1">The sequence shown here is derived from an EMBL/GenBank/DDBJ whole genome shotgun (WGS) entry which is preliminary data.</text>
</comment>
<dbReference type="AlphaFoldDB" id="A0AA36MEG6"/>
<sequence>MSYTAVPSSSSPHTPTTYNFELPLDATGLVKLGLVVLLLTSASRWQKICDEVKQALLAERLLADDRLNSYIIERSGPDVLQRARLTFMKLCGTISTCGIVPPFIRYESRQMVAPKYGTAACVIYKNMSTVMTAIICYLFDVIDYQKNMGNIMEDTYAFRFCKGKNEYNSIRSLDAFRLGPTYSSWLNIIIVRDPLERFISGFINKCLRETMRPGACYNCTGNVKCVIEKQYERLMGDAQKPSLVHTVEDAHFSPQTWHCELRENLRKYKIIKYRGTNTAGLFDELEAELKKRGVGQSVLDDIRAQVC</sequence>
<evidence type="ECO:0008006" key="3">
    <source>
        <dbReference type="Google" id="ProtNLM"/>
    </source>
</evidence>
<dbReference type="GO" id="GO:1902884">
    <property type="term" value="P:positive regulation of response to oxidative stress"/>
    <property type="evidence" value="ECO:0007669"/>
    <property type="project" value="InterPro"/>
</dbReference>
<dbReference type="GO" id="GO:0016020">
    <property type="term" value="C:membrane"/>
    <property type="evidence" value="ECO:0007669"/>
    <property type="project" value="InterPro"/>
</dbReference>
<name>A0AA36MEG6_CYLNA</name>
<accession>A0AA36MEG6</accession>
<evidence type="ECO:0000313" key="1">
    <source>
        <dbReference type="EMBL" id="CAJ0610249.1"/>
    </source>
</evidence>
<dbReference type="Proteomes" id="UP001176961">
    <property type="component" value="Unassembled WGS sequence"/>
</dbReference>
<reference evidence="1" key="1">
    <citation type="submission" date="2023-07" db="EMBL/GenBank/DDBJ databases">
        <authorList>
            <consortium name="CYATHOMIX"/>
        </authorList>
    </citation>
    <scope>NUCLEOTIDE SEQUENCE</scope>
    <source>
        <strain evidence="1">N/A</strain>
    </source>
</reference>
<proteinExistence type="predicted"/>